<dbReference type="SUPFAM" id="SSF49899">
    <property type="entry name" value="Concanavalin A-like lectins/glucanases"/>
    <property type="match status" value="1"/>
</dbReference>
<reference evidence="4" key="1">
    <citation type="submission" date="2019-04" db="EMBL/GenBank/DDBJ databases">
        <title>An insight into the mialome of Ixodes scapularis.</title>
        <authorList>
            <person name="Ribeiro J.M."/>
            <person name="Mather T.N."/>
            <person name="Karim S."/>
        </authorList>
    </citation>
    <scope>NUCLEOTIDE SEQUENCE</scope>
</reference>
<keyword evidence="4" id="KW-0482">Metalloprotease</keyword>
<feature type="compositionally biased region" description="Polar residues" evidence="1">
    <location>
        <begin position="156"/>
        <end position="169"/>
    </location>
</feature>
<sequence length="352" mass="38057">MDCTLIVALLVVSALGSDPVVHGLFGFKFGPAAERVIDSGDDTKAQPGPSSPSGDLYGGMQRVESIDFQSDQVNARHNDTLVNSPARSEALGLAEDQKDLENPPQHADARVPNLSTGNAPLHEAGVAERSDASLPGKESRSGAIIAHHTYIPWSTASPANIIGSPSNGRKPSPPHQAPMPALGPFPPNYVSLAPVPRLTKPDVMLFSCTFENHNCGMRNQKNIGRHFNPEKNGLQNREGRYMVVHAENVGYNVSRLITPYLPGYPNATACLSISYIVSGEGADRLEIVAQDTVNRHLFRLDKDGPGWRHFASPMAAHQDVRFFIEAYTTSRAKGVIAIDNFQFGFGPCSKQK</sequence>
<accession>A0A4D5RJ10</accession>
<keyword evidence="2" id="KW-0732">Signal</keyword>
<feature type="region of interest" description="Disordered" evidence="1">
    <location>
        <begin position="96"/>
        <end position="120"/>
    </location>
</feature>
<dbReference type="GO" id="GO:0008237">
    <property type="term" value="F:metallopeptidase activity"/>
    <property type="evidence" value="ECO:0007669"/>
    <property type="project" value="UniProtKB-KW"/>
</dbReference>
<proteinExistence type="predicted"/>
<dbReference type="AlphaFoldDB" id="A0A4D5RJ10"/>
<feature type="region of interest" description="Disordered" evidence="1">
    <location>
        <begin position="38"/>
        <end position="57"/>
    </location>
</feature>
<dbReference type="VEuPathDB" id="VectorBase:ISCW000666"/>
<evidence type="ECO:0000256" key="1">
    <source>
        <dbReference type="SAM" id="MobiDB-lite"/>
    </source>
</evidence>
<feature type="signal peptide" evidence="2">
    <location>
        <begin position="1"/>
        <end position="16"/>
    </location>
</feature>
<dbReference type="VEuPathDB" id="VectorBase:ISCP_023261"/>
<feature type="chain" id="PRO_5020037058" evidence="2">
    <location>
        <begin position="17"/>
        <end position="352"/>
    </location>
</feature>
<dbReference type="GO" id="GO:0016020">
    <property type="term" value="C:membrane"/>
    <property type="evidence" value="ECO:0007669"/>
    <property type="project" value="InterPro"/>
</dbReference>
<keyword evidence="4" id="KW-0378">Hydrolase</keyword>
<dbReference type="PROSITE" id="PS50060">
    <property type="entry name" value="MAM_2"/>
    <property type="match status" value="1"/>
</dbReference>
<dbReference type="SMART" id="SM00137">
    <property type="entry name" value="MAM"/>
    <property type="match status" value="1"/>
</dbReference>
<protein>
    <submittedName>
        <fullName evidence="4">Putative astacin-like metalloprotease toxin 1</fullName>
    </submittedName>
</protein>
<evidence type="ECO:0000313" key="4">
    <source>
        <dbReference type="EMBL" id="MOY36856.1"/>
    </source>
</evidence>
<dbReference type="Gene3D" id="2.60.120.200">
    <property type="match status" value="1"/>
</dbReference>
<dbReference type="InterPro" id="IPR013320">
    <property type="entry name" value="ConA-like_dom_sf"/>
</dbReference>
<feature type="domain" description="MAM" evidence="3">
    <location>
        <begin position="206"/>
        <end position="350"/>
    </location>
</feature>
<dbReference type="Pfam" id="PF00629">
    <property type="entry name" value="MAM"/>
    <property type="match status" value="1"/>
</dbReference>
<feature type="compositionally biased region" description="Pro residues" evidence="1">
    <location>
        <begin position="171"/>
        <end position="182"/>
    </location>
</feature>
<keyword evidence="4" id="KW-0645">Protease</keyword>
<dbReference type="OrthoDB" id="6502627at2759"/>
<organism evidence="4">
    <name type="scientific">Ixodes scapularis</name>
    <name type="common">Black-legged tick</name>
    <name type="synonym">Deer tick</name>
    <dbReference type="NCBI Taxonomy" id="6945"/>
    <lineage>
        <taxon>Eukaryota</taxon>
        <taxon>Metazoa</taxon>
        <taxon>Ecdysozoa</taxon>
        <taxon>Arthropoda</taxon>
        <taxon>Chelicerata</taxon>
        <taxon>Arachnida</taxon>
        <taxon>Acari</taxon>
        <taxon>Parasitiformes</taxon>
        <taxon>Ixodida</taxon>
        <taxon>Ixodoidea</taxon>
        <taxon>Ixodidae</taxon>
        <taxon>Ixodinae</taxon>
        <taxon>Ixodes</taxon>
    </lineage>
</organism>
<evidence type="ECO:0000259" key="3">
    <source>
        <dbReference type="PROSITE" id="PS50060"/>
    </source>
</evidence>
<dbReference type="VEuPathDB" id="VectorBase:ISCI000666"/>
<dbReference type="EMBL" id="GHJT01002885">
    <property type="protein sequence ID" value="MOY36856.1"/>
    <property type="molecule type" value="Transcribed_RNA"/>
</dbReference>
<name>A0A4D5RJ10_IXOSC</name>
<dbReference type="GO" id="GO:0006508">
    <property type="term" value="P:proteolysis"/>
    <property type="evidence" value="ECO:0007669"/>
    <property type="project" value="UniProtKB-KW"/>
</dbReference>
<dbReference type="InterPro" id="IPR000998">
    <property type="entry name" value="MAM_dom"/>
</dbReference>
<evidence type="ECO:0000256" key="2">
    <source>
        <dbReference type="SAM" id="SignalP"/>
    </source>
</evidence>
<feature type="region of interest" description="Disordered" evidence="1">
    <location>
        <begin position="156"/>
        <end position="182"/>
    </location>
</feature>